<dbReference type="EMBL" id="JAKNCJ010000001">
    <property type="protein sequence ID" value="MCL6421862.1"/>
    <property type="molecule type" value="Genomic_DNA"/>
</dbReference>
<comment type="caution">
    <text evidence="2">The sequence shown here is derived from an EMBL/GenBank/DDBJ whole genome shotgun (WGS) entry which is preliminary data.</text>
</comment>
<dbReference type="Proteomes" id="UP001203761">
    <property type="component" value="Unassembled WGS sequence"/>
</dbReference>
<keyword evidence="1" id="KW-0812">Transmembrane</keyword>
<evidence type="ECO:0008006" key="4">
    <source>
        <dbReference type="Google" id="ProtNLM"/>
    </source>
</evidence>
<evidence type="ECO:0000313" key="3">
    <source>
        <dbReference type="Proteomes" id="UP001203761"/>
    </source>
</evidence>
<reference evidence="2" key="1">
    <citation type="submission" date="2022-02" db="EMBL/GenBank/DDBJ databases">
        <authorList>
            <person name="Lee M."/>
            <person name="Kim S.-J."/>
            <person name="Jung M.-Y."/>
        </authorList>
    </citation>
    <scope>NUCLEOTIDE SEQUENCE</scope>
    <source>
        <strain evidence="2">JHP9</strain>
    </source>
</reference>
<evidence type="ECO:0000256" key="1">
    <source>
        <dbReference type="SAM" id="Phobius"/>
    </source>
</evidence>
<organism evidence="2 3">
    <name type="scientific">Brachybacterium equifaecis</name>
    <dbReference type="NCBI Taxonomy" id="2910770"/>
    <lineage>
        <taxon>Bacteria</taxon>
        <taxon>Bacillati</taxon>
        <taxon>Actinomycetota</taxon>
        <taxon>Actinomycetes</taxon>
        <taxon>Micrococcales</taxon>
        <taxon>Dermabacteraceae</taxon>
        <taxon>Brachybacterium</taxon>
    </lineage>
</organism>
<keyword evidence="1" id="KW-0472">Membrane</keyword>
<protein>
    <recommendedName>
        <fullName evidence="4">DUF4190 domain-containing protein</fullName>
    </recommendedName>
</protein>
<gene>
    <name evidence="2" type="ORF">Bequi_00430</name>
</gene>
<keyword evidence="3" id="KW-1185">Reference proteome</keyword>
<proteinExistence type="predicted"/>
<accession>A0ABT0QW18</accession>
<name>A0ABT0QW18_9MICO</name>
<feature type="transmembrane region" description="Helical" evidence="1">
    <location>
        <begin position="6"/>
        <end position="26"/>
    </location>
</feature>
<sequence length="81" mass="8764">MLGIVSFPFLVFPVIGLPMAAIAVWFGHWARRDSPKTPSRARAMATWGLAIGWVCGVINLLEILAFAGYFVLLILIGMSGS</sequence>
<evidence type="ECO:0000313" key="2">
    <source>
        <dbReference type="EMBL" id="MCL6421862.1"/>
    </source>
</evidence>
<feature type="transmembrane region" description="Helical" evidence="1">
    <location>
        <begin position="47"/>
        <end position="76"/>
    </location>
</feature>
<keyword evidence="1" id="KW-1133">Transmembrane helix</keyword>